<organism evidence="6 7">
    <name type="scientific">Lyophyllum shimeji</name>
    <name type="common">Hon-shimeji</name>
    <name type="synonym">Tricholoma shimeji</name>
    <dbReference type="NCBI Taxonomy" id="47721"/>
    <lineage>
        <taxon>Eukaryota</taxon>
        <taxon>Fungi</taxon>
        <taxon>Dikarya</taxon>
        <taxon>Basidiomycota</taxon>
        <taxon>Agaricomycotina</taxon>
        <taxon>Agaricomycetes</taxon>
        <taxon>Agaricomycetidae</taxon>
        <taxon>Agaricales</taxon>
        <taxon>Tricholomatineae</taxon>
        <taxon>Lyophyllaceae</taxon>
        <taxon>Lyophyllum</taxon>
    </lineage>
</organism>
<dbReference type="EMBL" id="BRPK01000011">
    <property type="protein sequence ID" value="GLB42530.1"/>
    <property type="molecule type" value="Genomic_DNA"/>
</dbReference>
<keyword evidence="2" id="KW-0285">Flavoprotein</keyword>
<dbReference type="Proteomes" id="UP001063166">
    <property type="component" value="Unassembled WGS sequence"/>
</dbReference>
<sequence>MLVRSLLIAIAPCVLAYGYRAALLSFSLLPRRLSVYFRHLALGKLELPLARKMHPTYDCASQTAVIRAGLLWYDVYAALAPHNVNVVGGRVTGVGVAVLMLGGGRYSWRTNQYGPTIDTVAAFELVKPDGVVVNVTQASDSELFFGLKGGLNRFIRTTLFGPPVVRDRSGAV</sequence>
<dbReference type="SUPFAM" id="SSF56176">
    <property type="entry name" value="FAD-binding/transporter-associated domain-like"/>
    <property type="match status" value="1"/>
</dbReference>
<keyword evidence="3" id="KW-0274">FAD</keyword>
<comment type="caution">
    <text evidence="6">The sequence shown here is derived from an EMBL/GenBank/DDBJ whole genome shotgun (WGS) entry which is preliminary data.</text>
</comment>
<dbReference type="InterPro" id="IPR006094">
    <property type="entry name" value="Oxid_FAD_bind_N"/>
</dbReference>
<evidence type="ECO:0000259" key="5">
    <source>
        <dbReference type="Pfam" id="PF01565"/>
    </source>
</evidence>
<dbReference type="OrthoDB" id="2151789at2759"/>
<dbReference type="GO" id="GO:0016491">
    <property type="term" value="F:oxidoreductase activity"/>
    <property type="evidence" value="ECO:0007669"/>
    <property type="project" value="UniProtKB-KW"/>
</dbReference>
<comment type="similarity">
    <text evidence="1">Belongs to the oxygen-dependent FAD-linked oxidoreductase family.</text>
</comment>
<feature type="domain" description="FAD linked oxidase N-terminal" evidence="5">
    <location>
        <begin position="56"/>
        <end position="135"/>
    </location>
</feature>
<reference evidence="6" key="1">
    <citation type="submission" date="2022-07" db="EMBL/GenBank/DDBJ databases">
        <title>The genome of Lyophyllum shimeji provides insight into the initial evolution of ectomycorrhizal fungal genome.</title>
        <authorList>
            <person name="Kobayashi Y."/>
            <person name="Shibata T."/>
            <person name="Hirakawa H."/>
            <person name="Shigenobu S."/>
            <person name="Nishiyama T."/>
            <person name="Yamada A."/>
            <person name="Hasebe M."/>
            <person name="Kawaguchi M."/>
        </authorList>
    </citation>
    <scope>NUCLEOTIDE SEQUENCE</scope>
    <source>
        <strain evidence="6">AT787</strain>
    </source>
</reference>
<dbReference type="InterPro" id="IPR050416">
    <property type="entry name" value="FAD-linked_Oxidoreductase"/>
</dbReference>
<gene>
    <name evidence="6" type="ORF">LshimejAT787_1105450</name>
</gene>
<evidence type="ECO:0000256" key="1">
    <source>
        <dbReference type="ARBA" id="ARBA00005466"/>
    </source>
</evidence>
<dbReference type="PANTHER" id="PTHR42973">
    <property type="entry name" value="BINDING OXIDOREDUCTASE, PUTATIVE (AFU_ORTHOLOGUE AFUA_1G17690)-RELATED"/>
    <property type="match status" value="1"/>
</dbReference>
<accession>A0A9P3PV16</accession>
<evidence type="ECO:0000256" key="2">
    <source>
        <dbReference type="ARBA" id="ARBA00022630"/>
    </source>
</evidence>
<keyword evidence="7" id="KW-1185">Reference proteome</keyword>
<evidence type="ECO:0000256" key="4">
    <source>
        <dbReference type="ARBA" id="ARBA00023002"/>
    </source>
</evidence>
<dbReference type="InterPro" id="IPR036318">
    <property type="entry name" value="FAD-bd_PCMH-like_sf"/>
</dbReference>
<proteinExistence type="inferred from homology"/>
<protein>
    <submittedName>
        <fullName evidence="6">FAD-binding domain-containing protein</fullName>
    </submittedName>
</protein>
<evidence type="ECO:0000313" key="7">
    <source>
        <dbReference type="Proteomes" id="UP001063166"/>
    </source>
</evidence>
<keyword evidence="4" id="KW-0560">Oxidoreductase</keyword>
<evidence type="ECO:0000313" key="6">
    <source>
        <dbReference type="EMBL" id="GLB42530.1"/>
    </source>
</evidence>
<name>A0A9P3PV16_LYOSH</name>
<dbReference type="Gene3D" id="3.30.465.10">
    <property type="match status" value="1"/>
</dbReference>
<dbReference type="InterPro" id="IPR016169">
    <property type="entry name" value="FAD-bd_PCMH_sub2"/>
</dbReference>
<dbReference type="GO" id="GO:0050660">
    <property type="term" value="F:flavin adenine dinucleotide binding"/>
    <property type="evidence" value="ECO:0007669"/>
    <property type="project" value="InterPro"/>
</dbReference>
<evidence type="ECO:0000256" key="3">
    <source>
        <dbReference type="ARBA" id="ARBA00022827"/>
    </source>
</evidence>
<dbReference type="PANTHER" id="PTHR42973:SF13">
    <property type="entry name" value="FAD-BINDING PCMH-TYPE DOMAIN-CONTAINING PROTEIN"/>
    <property type="match status" value="1"/>
</dbReference>
<dbReference type="Pfam" id="PF01565">
    <property type="entry name" value="FAD_binding_4"/>
    <property type="match status" value="1"/>
</dbReference>
<dbReference type="AlphaFoldDB" id="A0A9P3PV16"/>